<protein>
    <submittedName>
        <fullName evidence="2">Uncharacterized protein</fullName>
    </submittedName>
</protein>
<organism evidence="2 3">
    <name type="scientific">Rhizoclosmatium globosum</name>
    <dbReference type="NCBI Taxonomy" id="329046"/>
    <lineage>
        <taxon>Eukaryota</taxon>
        <taxon>Fungi</taxon>
        <taxon>Fungi incertae sedis</taxon>
        <taxon>Chytridiomycota</taxon>
        <taxon>Chytridiomycota incertae sedis</taxon>
        <taxon>Chytridiomycetes</taxon>
        <taxon>Chytridiales</taxon>
        <taxon>Chytriomycetaceae</taxon>
        <taxon>Rhizoclosmatium</taxon>
    </lineage>
</organism>
<evidence type="ECO:0000256" key="1">
    <source>
        <dbReference type="SAM" id="Coils"/>
    </source>
</evidence>
<evidence type="ECO:0000313" key="3">
    <source>
        <dbReference type="Proteomes" id="UP000193642"/>
    </source>
</evidence>
<name>A0A1Y2CBQ5_9FUNG</name>
<accession>A0A1Y2CBQ5</accession>
<reference evidence="2 3" key="1">
    <citation type="submission" date="2016-07" db="EMBL/GenBank/DDBJ databases">
        <title>Pervasive Adenine N6-methylation of Active Genes in Fungi.</title>
        <authorList>
            <consortium name="DOE Joint Genome Institute"/>
            <person name="Mondo S.J."/>
            <person name="Dannebaum R.O."/>
            <person name="Kuo R.C."/>
            <person name="Labutti K."/>
            <person name="Haridas S."/>
            <person name="Kuo A."/>
            <person name="Salamov A."/>
            <person name="Ahrendt S.R."/>
            <person name="Lipzen A."/>
            <person name="Sullivan W."/>
            <person name="Andreopoulos W.B."/>
            <person name="Clum A."/>
            <person name="Lindquist E."/>
            <person name="Daum C."/>
            <person name="Ramamoorthy G.K."/>
            <person name="Gryganskyi A."/>
            <person name="Culley D."/>
            <person name="Magnuson J.K."/>
            <person name="James T.Y."/>
            <person name="O'Malley M.A."/>
            <person name="Stajich J.E."/>
            <person name="Spatafora J.W."/>
            <person name="Visel A."/>
            <person name="Grigoriev I.V."/>
        </authorList>
    </citation>
    <scope>NUCLEOTIDE SEQUENCE [LARGE SCALE GENOMIC DNA]</scope>
    <source>
        <strain evidence="2 3">JEL800</strain>
    </source>
</reference>
<proteinExistence type="predicted"/>
<keyword evidence="1" id="KW-0175">Coiled coil</keyword>
<feature type="coiled-coil region" evidence="1">
    <location>
        <begin position="48"/>
        <end position="75"/>
    </location>
</feature>
<dbReference type="EMBL" id="MCGO01000022">
    <property type="protein sequence ID" value="ORY44366.1"/>
    <property type="molecule type" value="Genomic_DNA"/>
</dbReference>
<dbReference type="Proteomes" id="UP000193642">
    <property type="component" value="Unassembled WGS sequence"/>
</dbReference>
<sequence length="97" mass="11218">MSCKDRHVWSSINRVHPLVIASRRAKRHEKADVKSEIDDRISDSCTCRNAEIQIKRELARRLNAAENKWKDLEELSTGQVDDMGICREIGENVQQTQ</sequence>
<comment type="caution">
    <text evidence="2">The sequence shown here is derived from an EMBL/GenBank/DDBJ whole genome shotgun (WGS) entry which is preliminary data.</text>
</comment>
<evidence type="ECO:0000313" key="2">
    <source>
        <dbReference type="EMBL" id="ORY44366.1"/>
    </source>
</evidence>
<keyword evidence="3" id="KW-1185">Reference proteome</keyword>
<dbReference type="AlphaFoldDB" id="A0A1Y2CBQ5"/>
<gene>
    <name evidence="2" type="ORF">BCR33DRAFT_716921</name>
</gene>